<dbReference type="Proteomes" id="UP000306740">
    <property type="component" value="Unassembled WGS sequence"/>
</dbReference>
<name>A0A5C4M426_9ACTN</name>
<evidence type="ECO:0000313" key="1">
    <source>
        <dbReference type="EMBL" id="TNC26849.1"/>
    </source>
</evidence>
<reference evidence="1 2" key="1">
    <citation type="submission" date="2019-05" db="EMBL/GenBank/DDBJ databases">
        <title>Mumia sp. nov., isolated from the intestinal contents of plateau pika (Ochotona curzoniae) in the Qinghai-Tibet plateau of China.</title>
        <authorList>
            <person name="Tian Z."/>
        </authorList>
    </citation>
    <scope>NUCLEOTIDE SEQUENCE [LARGE SCALE GENOMIC DNA]</scope>
    <source>
        <strain evidence="2">527</strain>
    </source>
</reference>
<gene>
    <name evidence="1" type="ORF">FHE65_34480</name>
</gene>
<dbReference type="EMBL" id="VDFR01000244">
    <property type="protein sequence ID" value="TNC26849.1"/>
    <property type="molecule type" value="Genomic_DNA"/>
</dbReference>
<dbReference type="AlphaFoldDB" id="A0A5C4M426"/>
<protein>
    <submittedName>
        <fullName evidence="1">Uncharacterized protein</fullName>
    </submittedName>
</protein>
<evidence type="ECO:0000313" key="2">
    <source>
        <dbReference type="Proteomes" id="UP000306740"/>
    </source>
</evidence>
<accession>A0A5C4M426</accession>
<comment type="caution">
    <text evidence="1">The sequence shown here is derived from an EMBL/GenBank/DDBJ whole genome shotgun (WGS) entry which is preliminary data.</text>
</comment>
<proteinExistence type="predicted"/>
<organism evidence="1 2">
    <name type="scientific">Mumia zhuanghuii</name>
    <dbReference type="NCBI Taxonomy" id="2585211"/>
    <lineage>
        <taxon>Bacteria</taxon>
        <taxon>Bacillati</taxon>
        <taxon>Actinomycetota</taxon>
        <taxon>Actinomycetes</taxon>
        <taxon>Propionibacteriales</taxon>
        <taxon>Nocardioidaceae</taxon>
        <taxon>Mumia</taxon>
    </lineage>
</organism>
<sequence length="137" mass="14984">MPLRLAVVLLARQPPLLQLAWQPVVGRAEVVLLHQLQAGALRGGPQWHRLGLWLPQPMLVSRGAQLGRGPPLVALRRLVRPVVGLVAAGRAPRLPHALALVWAWVALLPLVGPRRRMEVVERGRARAPKLAGRDEDG</sequence>
<dbReference type="RefSeq" id="WP_139107389.1">
    <property type="nucleotide sequence ID" value="NZ_VDFR01000244.1"/>
</dbReference>